<reference evidence="2" key="1">
    <citation type="journal article" date="2021" name="Nat. Commun.">
        <title>Genomic analyses provide insights into spinach domestication and the genetic basis of agronomic traits.</title>
        <authorList>
            <person name="Cai X."/>
            <person name="Sun X."/>
            <person name="Xu C."/>
            <person name="Sun H."/>
            <person name="Wang X."/>
            <person name="Ge C."/>
            <person name="Zhang Z."/>
            <person name="Wang Q."/>
            <person name="Fei Z."/>
            <person name="Jiao C."/>
            <person name="Wang Q."/>
        </authorList>
    </citation>
    <scope>NUCLEOTIDE SEQUENCE [LARGE SCALE GENOMIC DNA]</scope>
    <source>
        <strain evidence="2">cv. Varoflay</strain>
    </source>
</reference>
<organism evidence="2 3">
    <name type="scientific">Spinacia oleracea</name>
    <name type="common">Spinach</name>
    <dbReference type="NCBI Taxonomy" id="3562"/>
    <lineage>
        <taxon>Eukaryota</taxon>
        <taxon>Viridiplantae</taxon>
        <taxon>Streptophyta</taxon>
        <taxon>Embryophyta</taxon>
        <taxon>Tracheophyta</taxon>
        <taxon>Spermatophyta</taxon>
        <taxon>Magnoliopsida</taxon>
        <taxon>eudicotyledons</taxon>
        <taxon>Gunneridae</taxon>
        <taxon>Pentapetalae</taxon>
        <taxon>Caryophyllales</taxon>
        <taxon>Chenopodiaceae</taxon>
        <taxon>Chenopodioideae</taxon>
        <taxon>Anserineae</taxon>
        <taxon>Spinacia</taxon>
    </lineage>
</organism>
<dbReference type="InterPro" id="IPR013103">
    <property type="entry name" value="RVT_2"/>
</dbReference>
<keyword evidence="2" id="KW-1185">Reference proteome</keyword>
<evidence type="ECO:0000259" key="1">
    <source>
        <dbReference type="Pfam" id="PF07727"/>
    </source>
</evidence>
<evidence type="ECO:0000313" key="3">
    <source>
        <dbReference type="RefSeq" id="XP_056691875.1"/>
    </source>
</evidence>
<dbReference type="PANTHER" id="PTHR11439:SF498">
    <property type="entry name" value="DNAK FAMILY PROTEIN"/>
    <property type="match status" value="1"/>
</dbReference>
<reference evidence="3" key="2">
    <citation type="submission" date="2025-08" db="UniProtKB">
        <authorList>
            <consortium name="RefSeq"/>
        </authorList>
    </citation>
    <scope>IDENTIFICATION</scope>
    <source>
        <tissue evidence="3">Leaf</tissue>
    </source>
</reference>
<feature type="domain" description="Reverse transcriptase Ty1/copia-type" evidence="1">
    <location>
        <begin position="64"/>
        <end position="123"/>
    </location>
</feature>
<protein>
    <submittedName>
        <fullName evidence="3">Uncharacterized mitochondrial protein AtMg00810-like</fullName>
    </submittedName>
</protein>
<dbReference type="PANTHER" id="PTHR11439">
    <property type="entry name" value="GAG-POL-RELATED RETROTRANSPOSON"/>
    <property type="match status" value="1"/>
</dbReference>
<dbReference type="RefSeq" id="XP_056691875.1">
    <property type="nucleotide sequence ID" value="XM_056835897.1"/>
</dbReference>
<evidence type="ECO:0000313" key="2">
    <source>
        <dbReference type="Proteomes" id="UP000813463"/>
    </source>
</evidence>
<sequence length="240" mass="27417">MKSPVENRDPKIYCQFHEDVGHDTKDCRSLKRALDGLASKGNLKNYLQKNTHGPGSSHDANVRLKRYLSTYFHSKDLGALKYFLGIEVARGTKGLFISQRKYALDILSEEGMIGCKPIDTPMEQNYCLAQAKGAPFYYPDQYRRLVGQLVYFSITRPELSYFVHTLSQIFSASQVAHWDAALRVLRYIKGSSGQGTLMQPMSTCRSLSSYFIFLGKSHVSWKTKKQLTLSQRRLSIVRWL</sequence>
<dbReference type="Proteomes" id="UP000813463">
    <property type="component" value="Chromosome 2"/>
</dbReference>
<dbReference type="Pfam" id="PF07727">
    <property type="entry name" value="RVT_2"/>
    <property type="match status" value="1"/>
</dbReference>
<proteinExistence type="predicted"/>
<accession>A0ABM3R8E2</accession>
<name>A0ABM3R8E2_SPIOL</name>
<dbReference type="GeneID" id="130467396"/>
<gene>
    <name evidence="3" type="primary">LOC130467396</name>
</gene>